<proteinExistence type="predicted"/>
<feature type="domain" description="Glycosyl transferase family 1" evidence="2">
    <location>
        <begin position="219"/>
        <end position="375"/>
    </location>
</feature>
<dbReference type="PANTHER" id="PTHR45947">
    <property type="entry name" value="SULFOQUINOVOSYL TRANSFERASE SQD2"/>
    <property type="match status" value="1"/>
</dbReference>
<protein>
    <submittedName>
        <fullName evidence="4">Alpha-D-kanosaminyltransferase</fullName>
        <ecNumber evidence="4">2.4.1.301</ecNumber>
    </submittedName>
</protein>
<evidence type="ECO:0000313" key="5">
    <source>
        <dbReference type="Proteomes" id="UP000319143"/>
    </source>
</evidence>
<reference evidence="4 5" key="1">
    <citation type="submission" date="2019-02" db="EMBL/GenBank/DDBJ databases">
        <title>Deep-cultivation of Planctomycetes and their phenomic and genomic characterization uncovers novel biology.</title>
        <authorList>
            <person name="Wiegand S."/>
            <person name="Jogler M."/>
            <person name="Boedeker C."/>
            <person name="Pinto D."/>
            <person name="Vollmers J."/>
            <person name="Rivas-Marin E."/>
            <person name="Kohn T."/>
            <person name="Peeters S.H."/>
            <person name="Heuer A."/>
            <person name="Rast P."/>
            <person name="Oberbeckmann S."/>
            <person name="Bunk B."/>
            <person name="Jeske O."/>
            <person name="Meyerdierks A."/>
            <person name="Storesund J.E."/>
            <person name="Kallscheuer N."/>
            <person name="Luecker S."/>
            <person name="Lage O.M."/>
            <person name="Pohl T."/>
            <person name="Merkel B.J."/>
            <person name="Hornburger P."/>
            <person name="Mueller R.-W."/>
            <person name="Bruemmer F."/>
            <person name="Labrenz M."/>
            <person name="Spormann A.M."/>
            <person name="Op Den Camp H."/>
            <person name="Overmann J."/>
            <person name="Amann R."/>
            <person name="Jetten M.S.M."/>
            <person name="Mascher T."/>
            <person name="Medema M.H."/>
            <person name="Devos D.P."/>
            <person name="Kaster A.-K."/>
            <person name="Ovreas L."/>
            <person name="Rohde M."/>
            <person name="Galperin M.Y."/>
            <person name="Jogler C."/>
        </authorList>
    </citation>
    <scope>NUCLEOTIDE SEQUENCE [LARGE SCALE GENOMIC DNA]</scope>
    <source>
        <strain evidence="4 5">Poly41</strain>
    </source>
</reference>
<name>A0A5C6CZ12_9BACT</name>
<dbReference type="Proteomes" id="UP000319143">
    <property type="component" value="Unassembled WGS sequence"/>
</dbReference>
<dbReference type="Gene3D" id="3.40.50.2000">
    <property type="entry name" value="Glycogen Phosphorylase B"/>
    <property type="match status" value="2"/>
</dbReference>
<dbReference type="SUPFAM" id="SSF53756">
    <property type="entry name" value="UDP-Glycosyltransferase/glycogen phosphorylase"/>
    <property type="match status" value="1"/>
</dbReference>
<keyword evidence="4" id="KW-0808">Transferase</keyword>
<dbReference type="OrthoDB" id="232381at2"/>
<dbReference type="AlphaFoldDB" id="A0A5C6CZ12"/>
<evidence type="ECO:0000259" key="2">
    <source>
        <dbReference type="Pfam" id="PF00534"/>
    </source>
</evidence>
<comment type="caution">
    <text evidence="4">The sequence shown here is derived from an EMBL/GenBank/DDBJ whole genome shotgun (WGS) entry which is preliminary data.</text>
</comment>
<keyword evidence="4" id="KW-0328">Glycosyltransferase</keyword>
<feature type="region of interest" description="Disordered" evidence="1">
    <location>
        <begin position="1"/>
        <end position="20"/>
    </location>
</feature>
<evidence type="ECO:0000313" key="4">
    <source>
        <dbReference type="EMBL" id="TWU29155.1"/>
    </source>
</evidence>
<dbReference type="InterPro" id="IPR001296">
    <property type="entry name" value="Glyco_trans_1"/>
</dbReference>
<evidence type="ECO:0000259" key="3">
    <source>
        <dbReference type="Pfam" id="PF13439"/>
    </source>
</evidence>
<dbReference type="GO" id="GO:0016757">
    <property type="term" value="F:glycosyltransferase activity"/>
    <property type="evidence" value="ECO:0007669"/>
    <property type="project" value="UniProtKB-KW"/>
</dbReference>
<keyword evidence="5" id="KW-1185">Reference proteome</keyword>
<gene>
    <name evidence="4" type="primary">kanE_2</name>
    <name evidence="4" type="ORF">Poly41_67270</name>
</gene>
<dbReference type="InterPro" id="IPR028098">
    <property type="entry name" value="Glyco_trans_4-like_N"/>
</dbReference>
<organism evidence="4 5">
    <name type="scientific">Novipirellula artificiosorum</name>
    <dbReference type="NCBI Taxonomy" id="2528016"/>
    <lineage>
        <taxon>Bacteria</taxon>
        <taxon>Pseudomonadati</taxon>
        <taxon>Planctomycetota</taxon>
        <taxon>Planctomycetia</taxon>
        <taxon>Pirellulales</taxon>
        <taxon>Pirellulaceae</taxon>
        <taxon>Novipirellula</taxon>
    </lineage>
</organism>
<dbReference type="EMBL" id="SJPV01000023">
    <property type="protein sequence ID" value="TWU29155.1"/>
    <property type="molecule type" value="Genomic_DNA"/>
</dbReference>
<dbReference type="EC" id="2.4.1.301" evidence="4"/>
<dbReference type="CDD" id="cd03811">
    <property type="entry name" value="GT4_GT28_WabH-like"/>
    <property type="match status" value="1"/>
</dbReference>
<evidence type="ECO:0000256" key="1">
    <source>
        <dbReference type="SAM" id="MobiDB-lite"/>
    </source>
</evidence>
<dbReference type="Pfam" id="PF13439">
    <property type="entry name" value="Glyco_transf_4"/>
    <property type="match status" value="1"/>
</dbReference>
<dbReference type="Pfam" id="PF00534">
    <property type="entry name" value="Glycos_transf_1"/>
    <property type="match status" value="1"/>
</dbReference>
<feature type="compositionally biased region" description="Polar residues" evidence="1">
    <location>
        <begin position="1"/>
        <end position="12"/>
    </location>
</feature>
<accession>A0A5C6CZ12</accession>
<dbReference type="PANTHER" id="PTHR45947:SF3">
    <property type="entry name" value="SULFOQUINOVOSYL TRANSFERASE SQD2"/>
    <property type="match status" value="1"/>
</dbReference>
<sequence length="399" mass="43862">MGSKVSATSATGDSMGPKVSATSATKPFVLHTRIVTDVGGGPDKTILNSPRYLQDFGYDSACLYLHPNGDPGIEVLKQKAIESEAEMIAWPDGKPIDFELVKRLSQFCKDRNVAIWHAHDYKTNVLGLQVRRHWPMKLVTTTHGWGVVGGRNHLYATVGKACLPFYDAVVAVSDDLYLSSRRWRVSKKRAYMIQNAIDTHSFRRTLSRRQARTQLQLNAHDGIVILALGRLSAEKGFDILIDSVAELHSRGCPVTLWIGGEGGCRGILEAQIERLGLSQSVRLMGHVIDPRIMLQAADIFVLSSISEGLPNVLLEAMALETPIVATRIGGVPRLLGEGQYGVMVDPGNRDALADAIHDLANDPDRRSAFAAAARNHVIEEFAFEKRMQKMAAVYDQVLE</sequence>
<dbReference type="InterPro" id="IPR050194">
    <property type="entry name" value="Glycosyltransferase_grp1"/>
</dbReference>
<feature type="domain" description="Glycosyltransferase subfamily 4-like N-terminal" evidence="3">
    <location>
        <begin position="40"/>
        <end position="200"/>
    </location>
</feature>